<gene>
    <name evidence="2" type="ORF">PG986_009704</name>
</gene>
<dbReference type="RefSeq" id="XP_066698324.1">
    <property type="nucleotide sequence ID" value="XM_066845926.1"/>
</dbReference>
<evidence type="ECO:0000313" key="3">
    <source>
        <dbReference type="Proteomes" id="UP001391051"/>
    </source>
</evidence>
<sequence length="122" mass="13596">MCLGEPLPDWARKEPPAERGDIHNVDILYFDYVMGDQLPHTGSEEKAVDGEAMKADEARLAGEGAESVEMRTDTARMQAEDKKRAEKLEALRRGGEELLRWAREDFARYGMATDLGGANQNA</sequence>
<dbReference type="GeneID" id="92078988"/>
<reference evidence="2 3" key="1">
    <citation type="submission" date="2023-01" db="EMBL/GenBank/DDBJ databases">
        <title>Analysis of 21 Apiospora genomes using comparative genomics revels a genus with tremendous synthesis potential of carbohydrate active enzymes and secondary metabolites.</title>
        <authorList>
            <person name="Sorensen T."/>
        </authorList>
    </citation>
    <scope>NUCLEOTIDE SEQUENCE [LARGE SCALE GENOMIC DNA]</scope>
    <source>
        <strain evidence="2 3">CBS 24483</strain>
    </source>
</reference>
<proteinExistence type="predicted"/>
<name>A0ABR1Q8I9_9PEZI</name>
<evidence type="ECO:0000313" key="2">
    <source>
        <dbReference type="EMBL" id="KAK7948818.1"/>
    </source>
</evidence>
<dbReference type="EMBL" id="JAQQWE010000006">
    <property type="protein sequence ID" value="KAK7948818.1"/>
    <property type="molecule type" value="Genomic_DNA"/>
</dbReference>
<feature type="region of interest" description="Disordered" evidence="1">
    <location>
        <begin position="60"/>
        <end position="82"/>
    </location>
</feature>
<feature type="compositionally biased region" description="Basic and acidic residues" evidence="1">
    <location>
        <begin position="68"/>
        <end position="82"/>
    </location>
</feature>
<evidence type="ECO:0000256" key="1">
    <source>
        <dbReference type="SAM" id="MobiDB-lite"/>
    </source>
</evidence>
<organism evidence="2 3">
    <name type="scientific">Apiospora aurea</name>
    <dbReference type="NCBI Taxonomy" id="335848"/>
    <lineage>
        <taxon>Eukaryota</taxon>
        <taxon>Fungi</taxon>
        <taxon>Dikarya</taxon>
        <taxon>Ascomycota</taxon>
        <taxon>Pezizomycotina</taxon>
        <taxon>Sordariomycetes</taxon>
        <taxon>Xylariomycetidae</taxon>
        <taxon>Amphisphaeriales</taxon>
        <taxon>Apiosporaceae</taxon>
        <taxon>Apiospora</taxon>
    </lineage>
</organism>
<dbReference type="Proteomes" id="UP001391051">
    <property type="component" value="Unassembled WGS sequence"/>
</dbReference>
<accession>A0ABR1Q8I9</accession>
<keyword evidence="3" id="KW-1185">Reference proteome</keyword>
<comment type="caution">
    <text evidence="2">The sequence shown here is derived from an EMBL/GenBank/DDBJ whole genome shotgun (WGS) entry which is preliminary data.</text>
</comment>
<protein>
    <submittedName>
        <fullName evidence="2">Uncharacterized protein</fullName>
    </submittedName>
</protein>